<evidence type="ECO:0000256" key="17">
    <source>
        <dbReference type="ARBA" id="ARBA00080570"/>
    </source>
</evidence>
<protein>
    <recommendedName>
        <fullName evidence="14 18">Probable tRNA sulfurtransferase</fullName>
        <ecNumber evidence="13 18">2.8.1.4</ecNumber>
    </recommendedName>
    <alternativeName>
        <fullName evidence="15 18">Sulfur carrier protein ThiS sulfurtransferase</fullName>
    </alternativeName>
    <alternativeName>
        <fullName evidence="16 18">Thiamine biosynthesis protein ThiI</fullName>
    </alternativeName>
    <alternativeName>
        <fullName evidence="17 18">tRNA 4-thiouridine synthase</fullName>
    </alternativeName>
</protein>
<feature type="binding site" evidence="18">
    <location>
        <begin position="191"/>
        <end position="192"/>
    </location>
    <ligand>
        <name>ATP</name>
        <dbReference type="ChEBI" id="CHEBI:30616"/>
    </ligand>
</feature>
<comment type="catalytic activity">
    <reaction evidence="10 18">
        <text>[ThiS sulfur-carrier protein]-C-terminal Gly-Gly-AMP + S-sulfanyl-L-cysteinyl-[cysteine desulfurase] + AH2 = [ThiS sulfur-carrier protein]-C-terminal-Gly-aminoethanethioate + L-cysteinyl-[cysteine desulfurase] + A + AMP + 2 H(+)</text>
        <dbReference type="Rhea" id="RHEA:43340"/>
        <dbReference type="Rhea" id="RHEA-COMP:12157"/>
        <dbReference type="Rhea" id="RHEA-COMP:12158"/>
        <dbReference type="Rhea" id="RHEA-COMP:12910"/>
        <dbReference type="Rhea" id="RHEA-COMP:19908"/>
        <dbReference type="ChEBI" id="CHEBI:13193"/>
        <dbReference type="ChEBI" id="CHEBI:15378"/>
        <dbReference type="ChEBI" id="CHEBI:17499"/>
        <dbReference type="ChEBI" id="CHEBI:29950"/>
        <dbReference type="ChEBI" id="CHEBI:61963"/>
        <dbReference type="ChEBI" id="CHEBI:90618"/>
        <dbReference type="ChEBI" id="CHEBI:232372"/>
        <dbReference type="ChEBI" id="CHEBI:456215"/>
    </reaction>
</comment>
<dbReference type="PANTHER" id="PTHR43209:SF1">
    <property type="entry name" value="TRNA SULFURTRANSFERASE"/>
    <property type="match status" value="1"/>
</dbReference>
<dbReference type="SUPFAM" id="SSF143437">
    <property type="entry name" value="THUMP domain-like"/>
    <property type="match status" value="1"/>
</dbReference>
<accession>A0A0N7MQ29</accession>
<feature type="binding site" evidence="18">
    <location>
        <position position="295"/>
    </location>
    <ligand>
        <name>ATP</name>
        <dbReference type="ChEBI" id="CHEBI:30616"/>
    </ligand>
</feature>
<feature type="binding site" evidence="18">
    <location>
        <position position="273"/>
    </location>
    <ligand>
        <name>ATP</name>
        <dbReference type="ChEBI" id="CHEBI:30616"/>
    </ligand>
</feature>
<dbReference type="InterPro" id="IPR014729">
    <property type="entry name" value="Rossmann-like_a/b/a_fold"/>
</dbReference>
<evidence type="ECO:0000256" key="13">
    <source>
        <dbReference type="ARBA" id="ARBA00066827"/>
    </source>
</evidence>
<dbReference type="InterPro" id="IPR020536">
    <property type="entry name" value="ThiI_AANH"/>
</dbReference>
<comment type="function">
    <text evidence="11 18">Catalyzes the ATP-dependent transfer of a sulfur to tRNA to produce 4-thiouridine in position 8 of tRNAs, which functions as a near-UV photosensor. Also catalyzes the transfer of sulfur to the sulfur carrier protein ThiS, forming ThiS-thiocarboxylate. This is a step in the synthesis of thiazole, in the thiamine biosynthesis pathway. The sulfur is donated as persulfide by IscS.</text>
</comment>
<dbReference type="Proteomes" id="UP000182011">
    <property type="component" value="Unassembled WGS sequence"/>
</dbReference>
<name>A0A0P1LT79_9BACT</name>
<feature type="binding site" evidence="18">
    <location>
        <position position="304"/>
    </location>
    <ligand>
        <name>ATP</name>
        <dbReference type="ChEBI" id="CHEBI:30616"/>
    </ligand>
</feature>
<evidence type="ECO:0000313" key="21">
    <source>
        <dbReference type="Proteomes" id="UP000182011"/>
    </source>
</evidence>
<evidence type="ECO:0000256" key="5">
    <source>
        <dbReference type="ARBA" id="ARBA00022741"/>
    </source>
</evidence>
<dbReference type="GO" id="GO:0009229">
    <property type="term" value="P:thiamine diphosphate biosynthetic process"/>
    <property type="evidence" value="ECO:0007669"/>
    <property type="project" value="UniProtKB-UniRule"/>
</dbReference>
<accession>A0A0P1LPJ4</accession>
<proteinExistence type="inferred from homology"/>
<keyword evidence="2 18" id="KW-0963">Cytoplasm</keyword>
<dbReference type="HAMAP" id="MF_00021">
    <property type="entry name" value="ThiI"/>
    <property type="match status" value="1"/>
</dbReference>
<keyword evidence="8 18" id="KW-0784">Thiamine biosynthesis</keyword>
<comment type="catalytic activity">
    <reaction evidence="9 18">
        <text>[ThiI sulfur-carrier protein]-S-sulfanyl-L-cysteine + a uridine in tRNA + 2 reduced [2Fe-2S]-[ferredoxin] + ATP + H(+) = [ThiI sulfur-carrier protein]-L-cysteine + a 4-thiouridine in tRNA + 2 oxidized [2Fe-2S]-[ferredoxin] + AMP + diphosphate</text>
        <dbReference type="Rhea" id="RHEA:24176"/>
        <dbReference type="Rhea" id="RHEA-COMP:10000"/>
        <dbReference type="Rhea" id="RHEA-COMP:10001"/>
        <dbReference type="Rhea" id="RHEA-COMP:13337"/>
        <dbReference type="Rhea" id="RHEA-COMP:13338"/>
        <dbReference type="Rhea" id="RHEA-COMP:13339"/>
        <dbReference type="Rhea" id="RHEA-COMP:13340"/>
        <dbReference type="ChEBI" id="CHEBI:15378"/>
        <dbReference type="ChEBI" id="CHEBI:29950"/>
        <dbReference type="ChEBI" id="CHEBI:30616"/>
        <dbReference type="ChEBI" id="CHEBI:33019"/>
        <dbReference type="ChEBI" id="CHEBI:33737"/>
        <dbReference type="ChEBI" id="CHEBI:33738"/>
        <dbReference type="ChEBI" id="CHEBI:61963"/>
        <dbReference type="ChEBI" id="CHEBI:65315"/>
        <dbReference type="ChEBI" id="CHEBI:136798"/>
        <dbReference type="ChEBI" id="CHEBI:456215"/>
        <dbReference type="EC" id="2.8.1.4"/>
    </reaction>
</comment>
<evidence type="ECO:0000256" key="10">
    <source>
        <dbReference type="ARBA" id="ARBA00052330"/>
    </source>
</evidence>
<dbReference type="GO" id="GO:0005829">
    <property type="term" value="C:cytosol"/>
    <property type="evidence" value="ECO:0007669"/>
    <property type="project" value="TreeGrafter"/>
</dbReference>
<keyword evidence="7 18" id="KW-0694">RNA-binding</keyword>
<keyword evidence="4 18" id="KW-0808">Transferase</keyword>
<gene>
    <name evidence="18" type="primary">thiI</name>
    <name evidence="20" type="ORF">JGI4_01507</name>
</gene>
<comment type="subcellular location">
    <subcellularLocation>
        <location evidence="1 18">Cytoplasm</location>
    </subcellularLocation>
</comment>
<dbReference type="GO" id="GO:0009228">
    <property type="term" value="P:thiamine biosynthetic process"/>
    <property type="evidence" value="ECO:0007669"/>
    <property type="project" value="UniProtKB-KW"/>
</dbReference>
<dbReference type="InterPro" id="IPR049962">
    <property type="entry name" value="THUMP_ThiI"/>
</dbReference>
<dbReference type="GO" id="GO:0004810">
    <property type="term" value="F:CCA tRNA nucleotidyltransferase activity"/>
    <property type="evidence" value="ECO:0007669"/>
    <property type="project" value="InterPro"/>
</dbReference>
<evidence type="ECO:0000256" key="4">
    <source>
        <dbReference type="ARBA" id="ARBA00022679"/>
    </source>
</evidence>
<accession>A0A0S4N8L5</accession>
<accession>A0A0P1P2R8</accession>
<dbReference type="PANTHER" id="PTHR43209">
    <property type="entry name" value="TRNA SULFURTRANSFERASE"/>
    <property type="match status" value="1"/>
</dbReference>
<keyword evidence="5 18" id="KW-0547">Nucleotide-binding</keyword>
<dbReference type="GO" id="GO:0000049">
    <property type="term" value="F:tRNA binding"/>
    <property type="evidence" value="ECO:0007669"/>
    <property type="project" value="UniProtKB-UniRule"/>
</dbReference>
<evidence type="ECO:0000256" key="15">
    <source>
        <dbReference type="ARBA" id="ARBA00075337"/>
    </source>
</evidence>
<comment type="pathway">
    <text evidence="18">Cofactor biosynthesis; thiamine diphosphate biosynthesis.</text>
</comment>
<dbReference type="InterPro" id="IPR054173">
    <property type="entry name" value="ThiI_fer"/>
</dbReference>
<dbReference type="GO" id="GO:0140741">
    <property type="term" value="F:tRNA-uracil-4 sulfurtransferase activity"/>
    <property type="evidence" value="ECO:0007669"/>
    <property type="project" value="UniProtKB-EC"/>
</dbReference>
<dbReference type="InterPro" id="IPR003720">
    <property type="entry name" value="tRNA_STrfase"/>
</dbReference>
<dbReference type="Gene3D" id="3.40.50.620">
    <property type="entry name" value="HUPs"/>
    <property type="match status" value="1"/>
</dbReference>
<dbReference type="AlphaFoldDB" id="A0A0P1LT79"/>
<dbReference type="FunFam" id="3.40.50.620:FF:000053">
    <property type="entry name" value="Probable tRNA sulfurtransferase"/>
    <property type="match status" value="1"/>
</dbReference>
<organism evidence="20 21">
    <name type="scientific">Candidatus Kryptonium thompsonii</name>
    <dbReference type="NCBI Taxonomy" id="1633631"/>
    <lineage>
        <taxon>Bacteria</taxon>
        <taxon>Pseudomonadati</taxon>
        <taxon>Candidatus Kryptoniota</taxon>
        <taxon>Candidatus Kryptonium</taxon>
    </lineage>
</organism>
<accession>A0A0P1MTP1</accession>
<dbReference type="PROSITE" id="PS51165">
    <property type="entry name" value="THUMP"/>
    <property type="match status" value="1"/>
</dbReference>
<dbReference type="SUPFAM" id="SSF52402">
    <property type="entry name" value="Adenine nucleotide alpha hydrolases-like"/>
    <property type="match status" value="1"/>
</dbReference>
<dbReference type="CDD" id="cd01712">
    <property type="entry name" value="PPase_ThiI"/>
    <property type="match status" value="1"/>
</dbReference>
<evidence type="ECO:0000256" key="16">
    <source>
        <dbReference type="ARBA" id="ARBA00077849"/>
    </source>
</evidence>
<evidence type="ECO:0000256" key="11">
    <source>
        <dbReference type="ARBA" id="ARBA00058382"/>
    </source>
</evidence>
<dbReference type="CDD" id="cd11716">
    <property type="entry name" value="THUMP_ThiI"/>
    <property type="match status" value="1"/>
</dbReference>
<feature type="domain" description="THUMP" evidence="19">
    <location>
        <begin position="66"/>
        <end position="173"/>
    </location>
</feature>
<evidence type="ECO:0000256" key="3">
    <source>
        <dbReference type="ARBA" id="ARBA00022555"/>
    </source>
</evidence>
<evidence type="ECO:0000256" key="9">
    <source>
        <dbReference type="ARBA" id="ARBA00050570"/>
    </source>
</evidence>
<evidence type="ECO:0000259" key="19">
    <source>
        <dbReference type="PROSITE" id="PS51165"/>
    </source>
</evidence>
<dbReference type="STRING" id="1633631.GCA_001442925_01502"/>
<evidence type="ECO:0000313" key="20">
    <source>
        <dbReference type="EMBL" id="CUU06465.1"/>
    </source>
</evidence>
<sequence>MGSTVVICHYHEVALKQKNREIFEKKLRTNIAFMLSDIVKQNMVMRGYGRLKIVLPFSYEDSEKVEVVKSRLRDVFGLTNFGIGVATSLDLEKICEASLKVLRNKEFKTFSVKTKRQNKKFPLNSIQVNHEVGAFILEKFKNEGHEVKVDLKNPEVTVHIEIVDKEAYVYADRFKGPGGLPVGSSGKVVALLSAGFDSPIASYMMMKRGARVIFVHYHSYPYTSYDSIEQVKQIVKILSKYQFYSRLYIVPIAEAQRIIVLNAPVGLRTILYRRLMVKIAEVIAEKEKAEALVTGESLGQVASQTLRNIRVINQIASLPILRPLIGVDKEEIIQKAREIGTYEISSQPYDDCCSFLTGRHPETWANFEEIFEVEKKFTWNELVEMSLAKAEVENIYADFLDKNIVEKIED</sequence>
<feature type="binding site" evidence="18">
    <location>
        <begin position="216"/>
        <end position="217"/>
    </location>
    <ligand>
        <name>ATP</name>
        <dbReference type="ChEBI" id="CHEBI:30616"/>
    </ligand>
</feature>
<dbReference type="GO" id="GO:0052837">
    <property type="term" value="P:thiazole biosynthetic process"/>
    <property type="evidence" value="ECO:0007669"/>
    <property type="project" value="TreeGrafter"/>
</dbReference>
<dbReference type="InterPro" id="IPR050102">
    <property type="entry name" value="tRNA_sulfurtransferase_ThiI"/>
</dbReference>
<evidence type="ECO:0000256" key="7">
    <source>
        <dbReference type="ARBA" id="ARBA00022884"/>
    </source>
</evidence>
<dbReference type="Gene3D" id="3.30.2130.30">
    <property type="match status" value="1"/>
</dbReference>
<dbReference type="GO" id="GO:0005524">
    <property type="term" value="F:ATP binding"/>
    <property type="evidence" value="ECO:0007669"/>
    <property type="project" value="UniProtKB-UniRule"/>
</dbReference>
<dbReference type="OrthoDB" id="9773948at2"/>
<dbReference type="Pfam" id="PF02926">
    <property type="entry name" value="THUMP"/>
    <property type="match status" value="1"/>
</dbReference>
<evidence type="ECO:0000256" key="2">
    <source>
        <dbReference type="ARBA" id="ARBA00022490"/>
    </source>
</evidence>
<accession>A0A0P1LJX5</accession>
<keyword evidence="3 18" id="KW-0820">tRNA-binding</keyword>
<accession>A0A0P1P912</accession>
<evidence type="ECO:0000256" key="12">
    <source>
        <dbReference type="ARBA" id="ARBA00061472"/>
    </source>
</evidence>
<dbReference type="Pfam" id="PF22025">
    <property type="entry name" value="ThiI_fer"/>
    <property type="match status" value="1"/>
</dbReference>
<accession>A0A0N7MT57</accession>
<accession>A0A0P1LT79</accession>
<dbReference type="InterPro" id="IPR004114">
    <property type="entry name" value="THUMP_dom"/>
</dbReference>
<reference evidence="20 21" key="1">
    <citation type="submission" date="2015-11" db="EMBL/GenBank/DDBJ databases">
        <authorList>
            <person name="Zhang Y."/>
            <person name="Guo Z."/>
        </authorList>
    </citation>
    <scope>NUCLEOTIDE SEQUENCE [LARGE SCALE GENOMIC DNA]</scope>
    <source>
        <strain evidence="20">JGI-4</strain>
    </source>
</reference>
<dbReference type="InterPro" id="IPR049961">
    <property type="entry name" value="ThiI_N"/>
</dbReference>
<keyword evidence="6 18" id="KW-0067">ATP-binding</keyword>
<dbReference type="EMBL" id="FAOP01000006">
    <property type="protein sequence ID" value="CUU06465.1"/>
    <property type="molecule type" value="Genomic_DNA"/>
</dbReference>
<dbReference type="UniPathway" id="UPA00060"/>
<evidence type="ECO:0000256" key="8">
    <source>
        <dbReference type="ARBA" id="ARBA00022977"/>
    </source>
</evidence>
<evidence type="ECO:0000256" key="6">
    <source>
        <dbReference type="ARBA" id="ARBA00022840"/>
    </source>
</evidence>
<dbReference type="SMART" id="SM00981">
    <property type="entry name" value="THUMP"/>
    <property type="match status" value="1"/>
</dbReference>
<dbReference type="Pfam" id="PF02568">
    <property type="entry name" value="ThiI"/>
    <property type="match status" value="1"/>
</dbReference>
<dbReference type="NCBIfam" id="TIGR00342">
    <property type="entry name" value="tRNA uracil 4-sulfurtransferase ThiI"/>
    <property type="match status" value="1"/>
</dbReference>
<dbReference type="GO" id="GO:0002937">
    <property type="term" value="P:tRNA 4-thiouridine biosynthesis"/>
    <property type="evidence" value="ECO:0007669"/>
    <property type="project" value="TreeGrafter"/>
</dbReference>
<comment type="similarity">
    <text evidence="12 18">Belongs to the ThiI family.</text>
</comment>
<evidence type="ECO:0000256" key="18">
    <source>
        <dbReference type="HAMAP-Rule" id="MF_00021"/>
    </source>
</evidence>
<evidence type="ECO:0000256" key="1">
    <source>
        <dbReference type="ARBA" id="ARBA00004496"/>
    </source>
</evidence>
<dbReference type="EC" id="2.8.1.4" evidence="13 18"/>
<evidence type="ECO:0000256" key="14">
    <source>
        <dbReference type="ARBA" id="ARBA00071867"/>
    </source>
</evidence>
<dbReference type="RefSeq" id="WP_047135021.1">
    <property type="nucleotide sequence ID" value="NZ_CZVL01000010.1"/>
</dbReference>